<dbReference type="SUPFAM" id="SSF55874">
    <property type="entry name" value="ATPase domain of HSP90 chaperone/DNA topoisomerase II/histidine kinase"/>
    <property type="match status" value="1"/>
</dbReference>
<dbReference type="RefSeq" id="WP_002177432.1">
    <property type="nucleotide sequence ID" value="NZ_AKWD02000024.1"/>
</dbReference>
<dbReference type="Pfam" id="PF13581">
    <property type="entry name" value="HATPase_c_2"/>
    <property type="match status" value="1"/>
</dbReference>
<dbReference type="EMBL" id="AKWD02000024">
    <property type="protein sequence ID" value="EMO54523.1"/>
    <property type="molecule type" value="Genomic_DNA"/>
</dbReference>
<dbReference type="InterPro" id="IPR036890">
    <property type="entry name" value="HATPase_C_sf"/>
</dbReference>
<keyword evidence="3" id="KW-0418">Kinase</keyword>
<dbReference type="Proteomes" id="UP000012112">
    <property type="component" value="Unassembled WGS sequence"/>
</dbReference>
<dbReference type="InterPro" id="IPR003594">
    <property type="entry name" value="HATPase_dom"/>
</dbReference>
<keyword evidence="1" id="KW-0723">Serine/threonine-protein kinase</keyword>
<accession>M6VYC4</accession>
<organism evidence="3 4">
    <name type="scientific">Leptospira noguchii</name>
    <dbReference type="NCBI Taxonomy" id="28182"/>
    <lineage>
        <taxon>Bacteria</taxon>
        <taxon>Pseudomonadati</taxon>
        <taxon>Spirochaetota</taxon>
        <taxon>Spirochaetia</taxon>
        <taxon>Leptospirales</taxon>
        <taxon>Leptospiraceae</taxon>
        <taxon>Leptospira</taxon>
    </lineage>
</organism>
<reference evidence="3 4" key="1">
    <citation type="submission" date="2013-01" db="EMBL/GenBank/DDBJ databases">
        <authorList>
            <person name="Harkins D.M."/>
            <person name="Durkin A.S."/>
            <person name="Brinkac L.M."/>
            <person name="Haft D.H."/>
            <person name="Selengut J.D."/>
            <person name="Sanka R."/>
            <person name="DePew J."/>
            <person name="Purushe J."/>
            <person name="Matthias M.A."/>
            <person name="Vinetz J.M."/>
            <person name="Sutton G.G."/>
            <person name="Nierman W.C."/>
            <person name="Fouts D.E."/>
        </authorList>
    </citation>
    <scope>NUCLEOTIDE SEQUENCE [LARGE SCALE GENOMIC DNA]</scope>
    <source>
        <strain evidence="3 4">HAI1536</strain>
    </source>
</reference>
<comment type="caution">
    <text evidence="3">The sequence shown here is derived from an EMBL/GenBank/DDBJ whole genome shotgun (WGS) entry which is preliminary data.</text>
</comment>
<sequence length="154" mass="17884">MDSEKKKSLDNLFRLQIPSHPRYLSIVRSLVYNLAFENGFTASDSADLKLAVGECLLNVIKHSYEGKKNLPIFLEISLFDNRIEIRIRDLGSQKNLSEMRGYEPSDYREEGIGLYLVKKLTDHFYLEPVSKLPIKKVKSNDRACEIKRCKIIFR</sequence>
<proteinExistence type="predicted"/>
<protein>
    <submittedName>
        <fullName evidence="3">Histidine kinase-like ATPase domain protein</fullName>
    </submittedName>
</protein>
<keyword evidence="3" id="KW-0808">Transferase</keyword>
<dbReference type="PANTHER" id="PTHR35526">
    <property type="entry name" value="ANTI-SIGMA-F FACTOR RSBW-RELATED"/>
    <property type="match status" value="1"/>
</dbReference>
<evidence type="ECO:0000313" key="4">
    <source>
        <dbReference type="Proteomes" id="UP000012112"/>
    </source>
</evidence>
<evidence type="ECO:0000313" key="3">
    <source>
        <dbReference type="EMBL" id="EMO54523.1"/>
    </source>
</evidence>
<evidence type="ECO:0000256" key="1">
    <source>
        <dbReference type="ARBA" id="ARBA00022527"/>
    </source>
</evidence>
<dbReference type="InterPro" id="IPR050267">
    <property type="entry name" value="Anti-sigma-factor_SerPK"/>
</dbReference>
<dbReference type="PANTHER" id="PTHR35526:SF3">
    <property type="entry name" value="ANTI-SIGMA-F FACTOR RSBW"/>
    <property type="match status" value="1"/>
</dbReference>
<feature type="domain" description="Histidine kinase/HSP90-like ATPase" evidence="2">
    <location>
        <begin position="17"/>
        <end position="126"/>
    </location>
</feature>
<feature type="non-terminal residue" evidence="3">
    <location>
        <position position="154"/>
    </location>
</feature>
<name>M6VYC4_9LEPT</name>
<dbReference type="GO" id="GO:0004674">
    <property type="term" value="F:protein serine/threonine kinase activity"/>
    <property type="evidence" value="ECO:0007669"/>
    <property type="project" value="UniProtKB-KW"/>
</dbReference>
<evidence type="ECO:0000259" key="2">
    <source>
        <dbReference type="Pfam" id="PF13581"/>
    </source>
</evidence>
<dbReference type="Gene3D" id="3.30.565.10">
    <property type="entry name" value="Histidine kinase-like ATPase, C-terminal domain"/>
    <property type="match status" value="1"/>
</dbReference>
<dbReference type="CDD" id="cd16936">
    <property type="entry name" value="HATPase_RsbW-like"/>
    <property type="match status" value="1"/>
</dbReference>
<dbReference type="STRING" id="28182.GCA_001568325_03398"/>
<gene>
    <name evidence="3" type="ORF">LEP1GSC172_4130</name>
</gene>
<dbReference type="AlphaFoldDB" id="M6VYC4"/>